<evidence type="ECO:0000313" key="2">
    <source>
        <dbReference type="EMBL" id="MBF1163882.1"/>
    </source>
</evidence>
<accession>A0A930BQK1</accession>
<evidence type="ECO:0000313" key="3">
    <source>
        <dbReference type="Proteomes" id="UP000718593"/>
    </source>
</evidence>
<dbReference type="SUPFAM" id="SSF159594">
    <property type="entry name" value="XCC0632-like"/>
    <property type="match status" value="1"/>
</dbReference>
<name>A0A930BQK1_9RHOO</name>
<dbReference type="Gene3D" id="3.40.50.10610">
    <property type="entry name" value="ABC-type transport auxiliary lipoprotein component"/>
    <property type="match status" value="1"/>
</dbReference>
<gene>
    <name evidence="2" type="ORF">HXL68_02470</name>
</gene>
<sequence>MDNGIEQPGPQGATPSIVITQTNLPELIDRPQLVTRTANNQVRIKEQQRWGEPLRRAIPRVLAMELGRKLDSGRIVSVPIDAQRIDADFRLSLEVQRLEAVEGRGADADIVWRLESRHGKVVLGRSVLHEAERSVEPSALIAAQRRALAVIAAEIADQVRRWQEAAK</sequence>
<evidence type="ECO:0000259" key="1">
    <source>
        <dbReference type="Pfam" id="PF03886"/>
    </source>
</evidence>
<dbReference type="AlphaFoldDB" id="A0A930BQK1"/>
<organism evidence="2 3">
    <name type="scientific">Dechloromonas agitata</name>
    <dbReference type="NCBI Taxonomy" id="73030"/>
    <lineage>
        <taxon>Bacteria</taxon>
        <taxon>Pseudomonadati</taxon>
        <taxon>Pseudomonadota</taxon>
        <taxon>Betaproteobacteria</taxon>
        <taxon>Rhodocyclales</taxon>
        <taxon>Azonexaceae</taxon>
        <taxon>Dechloromonas</taxon>
    </lineage>
</organism>
<protein>
    <submittedName>
        <fullName evidence="2">Membrane integrity-associated transporter subunit PqiC</fullName>
    </submittedName>
</protein>
<dbReference type="InterPro" id="IPR005586">
    <property type="entry name" value="ABC_trans_aux"/>
</dbReference>
<dbReference type="Pfam" id="PF03886">
    <property type="entry name" value="ABC_trans_aux"/>
    <property type="match status" value="1"/>
</dbReference>
<dbReference type="EMBL" id="JABZMI010000021">
    <property type="protein sequence ID" value="MBF1163882.1"/>
    <property type="molecule type" value="Genomic_DNA"/>
</dbReference>
<proteinExistence type="predicted"/>
<feature type="domain" description="ABC-type transport auxiliary lipoprotein component" evidence="1">
    <location>
        <begin position="7"/>
        <end position="156"/>
    </location>
</feature>
<comment type="caution">
    <text evidence="2">The sequence shown here is derived from an EMBL/GenBank/DDBJ whole genome shotgun (WGS) entry which is preliminary data.</text>
</comment>
<dbReference type="Proteomes" id="UP000718593">
    <property type="component" value="Unassembled WGS sequence"/>
</dbReference>
<reference evidence="2" key="1">
    <citation type="submission" date="2020-04" db="EMBL/GenBank/DDBJ databases">
        <title>Deep metagenomics examines the oral microbiome during advanced dental caries in children, revealing novel taxa and co-occurrences with host molecules.</title>
        <authorList>
            <person name="Baker J.L."/>
            <person name="Morton J.T."/>
            <person name="Dinis M."/>
            <person name="Alvarez R."/>
            <person name="Tran N.C."/>
            <person name="Knight R."/>
            <person name="Edlund A."/>
        </authorList>
    </citation>
    <scope>NUCLEOTIDE SEQUENCE</scope>
    <source>
        <strain evidence="2">JCVI_32_bin.24</strain>
    </source>
</reference>